<dbReference type="RefSeq" id="WP_185847455.1">
    <property type="nucleotide sequence ID" value="NZ_CP060720.1"/>
</dbReference>
<name>A0A430B4R4_9ENTE</name>
<comment type="caution">
    <text evidence="1">The sequence shown here is derived from an EMBL/GenBank/DDBJ whole genome shotgun (WGS) entry which is preliminary data.</text>
</comment>
<dbReference type="AlphaFoldDB" id="A0A430B4R4"/>
<protein>
    <recommendedName>
        <fullName evidence="3">Helicase Helix-turn-helix domain-containing protein</fullName>
    </recommendedName>
</protein>
<evidence type="ECO:0008006" key="3">
    <source>
        <dbReference type="Google" id="ProtNLM"/>
    </source>
</evidence>
<dbReference type="GeneID" id="95580643"/>
<reference evidence="1 2" key="1">
    <citation type="submission" date="2017-05" db="EMBL/GenBank/DDBJ databases">
        <title>Vagococcus spp. assemblies.</title>
        <authorList>
            <person name="Gulvik C.A."/>
        </authorList>
    </citation>
    <scope>NUCLEOTIDE SEQUENCE [LARGE SCALE GENOMIC DNA]</scope>
    <source>
        <strain evidence="1 2">SS1714</strain>
    </source>
</reference>
<evidence type="ECO:0000313" key="2">
    <source>
        <dbReference type="Proteomes" id="UP000288028"/>
    </source>
</evidence>
<dbReference type="EMBL" id="NGKB01000005">
    <property type="protein sequence ID" value="RSU15317.1"/>
    <property type="molecule type" value="Genomic_DNA"/>
</dbReference>
<evidence type="ECO:0000313" key="1">
    <source>
        <dbReference type="EMBL" id="RSU15317.1"/>
    </source>
</evidence>
<gene>
    <name evidence="1" type="ORF">CBF28_06215</name>
</gene>
<dbReference type="Proteomes" id="UP000288028">
    <property type="component" value="Unassembled WGS sequence"/>
</dbReference>
<organism evidence="1 2">
    <name type="scientific">Vagococcus carniphilus</name>
    <dbReference type="NCBI Taxonomy" id="218144"/>
    <lineage>
        <taxon>Bacteria</taxon>
        <taxon>Bacillati</taxon>
        <taxon>Bacillota</taxon>
        <taxon>Bacilli</taxon>
        <taxon>Lactobacillales</taxon>
        <taxon>Enterococcaceae</taxon>
        <taxon>Vagococcus</taxon>
    </lineage>
</organism>
<sequence length="333" mass="39951">MRMSTLYHLLKGKKTSSVLTYGYFYDNLNYFNLLPKLKEKSYYNLIEKLIQKECLIEVEKGILGLSETGVRILGEKSFPTLSQLNQMEYYKYDMTFWEKIMFATQVISEKSYHEGKYIPIENNLFKQQQLKKWLKSQNETLPSQFYKEWEKILDFIPEDKQVLLLRQLVGHNHIGLTLNQIAIEKEQDYFYTYLEFKNCLHYFIQMIEEHLTEYPIFHELLALEKSLVKTDSSQVSNQLYRQYGSVSQVSQYRRLKESTVTDHLIESFLRQPSLSNLPKFNENTIAALEKLKLSQPDFRRWLFKDACMYEAELSFYDFKCYQFYLVEKEKLND</sequence>
<keyword evidence="2" id="KW-1185">Reference proteome</keyword>
<accession>A0A430B4R4</accession>
<proteinExistence type="predicted"/>